<proteinExistence type="predicted"/>
<dbReference type="GO" id="GO:0005886">
    <property type="term" value="C:plasma membrane"/>
    <property type="evidence" value="ECO:0007669"/>
    <property type="project" value="UniProtKB-SubCell"/>
</dbReference>
<comment type="subcellular location">
    <subcellularLocation>
        <location evidence="1">Cell membrane</location>
        <topology evidence="1">Multi-pass membrane protein</topology>
    </subcellularLocation>
</comment>
<dbReference type="SUPFAM" id="SSF90123">
    <property type="entry name" value="ABC transporter transmembrane region"/>
    <property type="match status" value="1"/>
</dbReference>
<evidence type="ECO:0000256" key="2">
    <source>
        <dbReference type="ARBA" id="ARBA00022692"/>
    </source>
</evidence>
<feature type="domain" description="ABC transmembrane type-1" evidence="9">
    <location>
        <begin position="32"/>
        <end position="311"/>
    </location>
</feature>
<evidence type="ECO:0000256" key="1">
    <source>
        <dbReference type="ARBA" id="ARBA00004651"/>
    </source>
</evidence>
<evidence type="ECO:0000259" key="9">
    <source>
        <dbReference type="PROSITE" id="PS50929"/>
    </source>
</evidence>
<evidence type="ECO:0000256" key="3">
    <source>
        <dbReference type="ARBA" id="ARBA00022741"/>
    </source>
</evidence>
<dbReference type="InterPro" id="IPR003593">
    <property type="entry name" value="AAA+_ATPase"/>
</dbReference>
<dbReference type="Pfam" id="PF00005">
    <property type="entry name" value="ABC_tran"/>
    <property type="match status" value="1"/>
</dbReference>
<evidence type="ECO:0000256" key="4">
    <source>
        <dbReference type="ARBA" id="ARBA00022840"/>
    </source>
</evidence>
<dbReference type="InterPro" id="IPR027417">
    <property type="entry name" value="P-loop_NTPase"/>
</dbReference>
<dbReference type="GO" id="GO:0034040">
    <property type="term" value="F:ATPase-coupled lipid transmembrane transporter activity"/>
    <property type="evidence" value="ECO:0007669"/>
    <property type="project" value="TreeGrafter"/>
</dbReference>
<dbReference type="PANTHER" id="PTHR24221">
    <property type="entry name" value="ATP-BINDING CASSETTE SUB-FAMILY B"/>
    <property type="match status" value="1"/>
</dbReference>
<feature type="domain" description="ABC transporter" evidence="8">
    <location>
        <begin position="370"/>
        <end position="599"/>
    </location>
</feature>
<dbReference type="PROSITE" id="PS50929">
    <property type="entry name" value="ABC_TM1F"/>
    <property type="match status" value="1"/>
</dbReference>
<keyword evidence="4 10" id="KW-0067">ATP-binding</keyword>
<evidence type="ECO:0000256" key="7">
    <source>
        <dbReference type="SAM" id="Phobius"/>
    </source>
</evidence>
<dbReference type="Pfam" id="PF00664">
    <property type="entry name" value="ABC_membrane"/>
    <property type="match status" value="1"/>
</dbReference>
<dbReference type="EMBL" id="JADIMS010000134">
    <property type="protein sequence ID" value="MBO8450874.1"/>
    <property type="molecule type" value="Genomic_DNA"/>
</dbReference>
<name>A0A9D9ENS4_9SPIR</name>
<dbReference type="GO" id="GO:0140359">
    <property type="term" value="F:ABC-type transporter activity"/>
    <property type="evidence" value="ECO:0007669"/>
    <property type="project" value="InterPro"/>
</dbReference>
<accession>A0A9D9ENS4</accession>
<sequence length="599" mass="66388">MRVNRHLKKHIPFKHSFKVIRLLAPRERRSFLLVLGASLLMGIIEIAGVGSIMPFIAVAANPETIFTTPPLKAAYEFFGFTGTRWFLAALGALMLAFVILRNAFSAFLMYIKVRFVQRCRHTLSTRLFTAYLGQKYSFFLGKNSYEFSKNIISEVTNVISGTITPMTELATYGIQILLLIVFLFTVDVASTAAIAAIILIIYSGIVFSTKRKLSKLGLERFNLMTLLSRSTNEVFWGIKAAKISGTERVFLNTYMPNSRKFSKNTAAEEVIGTLPKYVLEAAGFSAIILFILFLTLRAEGNFSQVISSISLYAYAGYRLLPSVQQYFRSLTKLKYSAPATEKIIAEFSLEKNAETLPDPDLPHMPFTRSVRLEDVWYTYPDKDTPVLKGISLEIPKNTVAGFCGQTGSGKTTTIDVILGLLIPQKGRLVVDGTEITDANRSAWQKNIGYVPQSVYLSNASIAENIAFGIPPDRIDREAVQRAAEMAQIDAFIRRELKDGYDTKVGERGVCLSGGQQQRIGIARALYTNPPVLVLDEATSALDGQTESDVMEAIDQLAGKKTILIIAHRITTLKKCSAIYRITDGRIEASGTYPEIFGGE</sequence>
<evidence type="ECO:0000259" key="8">
    <source>
        <dbReference type="PROSITE" id="PS50893"/>
    </source>
</evidence>
<dbReference type="InterPro" id="IPR017871">
    <property type="entry name" value="ABC_transporter-like_CS"/>
</dbReference>
<evidence type="ECO:0000256" key="5">
    <source>
        <dbReference type="ARBA" id="ARBA00022989"/>
    </source>
</evidence>
<evidence type="ECO:0000313" key="10">
    <source>
        <dbReference type="EMBL" id="MBO8450874.1"/>
    </source>
</evidence>
<keyword evidence="3" id="KW-0547">Nucleotide-binding</keyword>
<dbReference type="InterPro" id="IPR036640">
    <property type="entry name" value="ABC1_TM_sf"/>
</dbReference>
<dbReference type="PROSITE" id="PS00211">
    <property type="entry name" value="ABC_TRANSPORTER_1"/>
    <property type="match status" value="1"/>
</dbReference>
<reference evidence="10" key="2">
    <citation type="journal article" date="2021" name="PeerJ">
        <title>Extensive microbial diversity within the chicken gut microbiome revealed by metagenomics and culture.</title>
        <authorList>
            <person name="Gilroy R."/>
            <person name="Ravi A."/>
            <person name="Getino M."/>
            <person name="Pursley I."/>
            <person name="Horton D.L."/>
            <person name="Alikhan N.F."/>
            <person name="Baker D."/>
            <person name="Gharbi K."/>
            <person name="Hall N."/>
            <person name="Watson M."/>
            <person name="Adriaenssens E.M."/>
            <person name="Foster-Nyarko E."/>
            <person name="Jarju S."/>
            <person name="Secka A."/>
            <person name="Antonio M."/>
            <person name="Oren A."/>
            <person name="Chaudhuri R.R."/>
            <person name="La Ragione R."/>
            <person name="Hildebrand F."/>
            <person name="Pallen M.J."/>
        </authorList>
    </citation>
    <scope>NUCLEOTIDE SEQUENCE</scope>
    <source>
        <strain evidence="10">B3-4054</strain>
    </source>
</reference>
<reference evidence="10" key="1">
    <citation type="submission" date="2020-10" db="EMBL/GenBank/DDBJ databases">
        <authorList>
            <person name="Gilroy R."/>
        </authorList>
    </citation>
    <scope>NUCLEOTIDE SEQUENCE</scope>
    <source>
        <strain evidence="10">B3-4054</strain>
    </source>
</reference>
<dbReference type="SUPFAM" id="SSF52540">
    <property type="entry name" value="P-loop containing nucleoside triphosphate hydrolases"/>
    <property type="match status" value="1"/>
</dbReference>
<dbReference type="InterPro" id="IPR003439">
    <property type="entry name" value="ABC_transporter-like_ATP-bd"/>
</dbReference>
<keyword evidence="2 7" id="KW-0812">Transmembrane</keyword>
<dbReference type="PROSITE" id="PS50893">
    <property type="entry name" value="ABC_TRANSPORTER_2"/>
    <property type="match status" value="1"/>
</dbReference>
<dbReference type="InterPro" id="IPR011527">
    <property type="entry name" value="ABC1_TM_dom"/>
</dbReference>
<dbReference type="Gene3D" id="3.40.50.300">
    <property type="entry name" value="P-loop containing nucleotide triphosphate hydrolases"/>
    <property type="match status" value="1"/>
</dbReference>
<dbReference type="InterPro" id="IPR039421">
    <property type="entry name" value="Type_1_exporter"/>
</dbReference>
<dbReference type="GO" id="GO:0016887">
    <property type="term" value="F:ATP hydrolysis activity"/>
    <property type="evidence" value="ECO:0007669"/>
    <property type="project" value="InterPro"/>
</dbReference>
<dbReference type="GO" id="GO:0005524">
    <property type="term" value="F:ATP binding"/>
    <property type="evidence" value="ECO:0007669"/>
    <property type="project" value="UniProtKB-KW"/>
</dbReference>
<dbReference type="AlphaFoldDB" id="A0A9D9ENS4"/>
<keyword evidence="6 7" id="KW-0472">Membrane</keyword>
<organism evidence="10 11">
    <name type="scientific">Candidatus Avitreponema avistercoris</name>
    <dbReference type="NCBI Taxonomy" id="2840705"/>
    <lineage>
        <taxon>Bacteria</taxon>
        <taxon>Pseudomonadati</taxon>
        <taxon>Spirochaetota</taxon>
        <taxon>Spirochaetia</taxon>
        <taxon>Spirochaetales</taxon>
        <taxon>Candidatus Avitreponema</taxon>
    </lineage>
</organism>
<feature type="transmembrane region" description="Helical" evidence="7">
    <location>
        <begin position="31"/>
        <end position="60"/>
    </location>
</feature>
<dbReference type="Proteomes" id="UP000823616">
    <property type="component" value="Unassembled WGS sequence"/>
</dbReference>
<evidence type="ECO:0000313" key="11">
    <source>
        <dbReference type="Proteomes" id="UP000823616"/>
    </source>
</evidence>
<keyword evidence="5 7" id="KW-1133">Transmembrane helix</keyword>
<feature type="transmembrane region" description="Helical" evidence="7">
    <location>
        <begin position="192"/>
        <end position="209"/>
    </location>
</feature>
<protein>
    <submittedName>
        <fullName evidence="10">ABC transporter ATP-binding protein</fullName>
    </submittedName>
</protein>
<comment type="caution">
    <text evidence="10">The sequence shown here is derived from an EMBL/GenBank/DDBJ whole genome shotgun (WGS) entry which is preliminary data.</text>
</comment>
<gene>
    <name evidence="10" type="ORF">IAA96_07185</name>
</gene>
<evidence type="ECO:0000256" key="6">
    <source>
        <dbReference type="ARBA" id="ARBA00023136"/>
    </source>
</evidence>
<dbReference type="SMART" id="SM00382">
    <property type="entry name" value="AAA"/>
    <property type="match status" value="1"/>
</dbReference>
<dbReference type="PANTHER" id="PTHR24221:SF654">
    <property type="entry name" value="ATP-BINDING CASSETTE SUB-FAMILY B MEMBER 6"/>
    <property type="match status" value="1"/>
</dbReference>
<dbReference type="Gene3D" id="1.20.1560.10">
    <property type="entry name" value="ABC transporter type 1, transmembrane domain"/>
    <property type="match status" value="1"/>
</dbReference>
<feature type="transmembrane region" description="Helical" evidence="7">
    <location>
        <begin position="85"/>
        <end position="111"/>
    </location>
</feature>